<evidence type="ECO:0000256" key="5">
    <source>
        <dbReference type="ARBA" id="ARBA00022857"/>
    </source>
</evidence>
<dbReference type="InterPro" id="IPR012259">
    <property type="entry name" value="DHFR"/>
</dbReference>
<comment type="catalytic activity">
    <reaction evidence="8">
        <text>(6S)-5,6,7,8-tetrahydrofolate + NADP(+) = 7,8-dihydrofolate + NADPH + H(+)</text>
        <dbReference type="Rhea" id="RHEA:15009"/>
        <dbReference type="ChEBI" id="CHEBI:15378"/>
        <dbReference type="ChEBI" id="CHEBI:57451"/>
        <dbReference type="ChEBI" id="CHEBI:57453"/>
        <dbReference type="ChEBI" id="CHEBI:57783"/>
        <dbReference type="ChEBI" id="CHEBI:58349"/>
        <dbReference type="EC" id="1.5.1.3"/>
    </reaction>
</comment>
<proteinExistence type="inferred from homology"/>
<evidence type="ECO:0000256" key="2">
    <source>
        <dbReference type="ARBA" id="ARBA00009539"/>
    </source>
</evidence>
<evidence type="ECO:0000313" key="11">
    <source>
        <dbReference type="EMBL" id="WEK05472.1"/>
    </source>
</evidence>
<dbReference type="CDD" id="cd00209">
    <property type="entry name" value="DHFR"/>
    <property type="match status" value="1"/>
</dbReference>
<keyword evidence="4 8" id="KW-0554">One-carbon metabolism</keyword>
<reference evidence="11" key="1">
    <citation type="submission" date="2023-03" db="EMBL/GenBank/DDBJ databases">
        <title>Andean soil-derived lignocellulolytic bacterial consortium as a source of novel taxa and putative plastic-active enzymes.</title>
        <authorList>
            <person name="Diaz-Garcia L."/>
            <person name="Chuvochina M."/>
            <person name="Feuerriegel G."/>
            <person name="Bunk B."/>
            <person name="Sproer C."/>
            <person name="Streit W.R."/>
            <person name="Rodriguez L.M."/>
            <person name="Overmann J."/>
            <person name="Jimenez D.J."/>
        </authorList>
    </citation>
    <scope>NUCLEOTIDE SEQUENCE</scope>
    <source>
        <strain evidence="11">MAG 4196</strain>
    </source>
</reference>
<name>A0AAJ5VW41_9HYPH</name>
<dbReference type="GO" id="GO:0006730">
    <property type="term" value="P:one-carbon metabolic process"/>
    <property type="evidence" value="ECO:0007669"/>
    <property type="project" value="UniProtKB-KW"/>
</dbReference>
<dbReference type="InterPro" id="IPR001796">
    <property type="entry name" value="DHFR_dom"/>
</dbReference>
<comment type="function">
    <text evidence="7 8">Key enzyme in folate metabolism. Catalyzes an essential reaction for de novo glycine and purine synthesis, and for DNA precursor synthesis.</text>
</comment>
<dbReference type="Proteomes" id="UP001217476">
    <property type="component" value="Chromosome"/>
</dbReference>
<evidence type="ECO:0000313" key="12">
    <source>
        <dbReference type="Proteomes" id="UP001217476"/>
    </source>
</evidence>
<accession>A0AAJ5VW41</accession>
<feature type="domain" description="DHFR" evidence="10">
    <location>
        <begin position="4"/>
        <end position="168"/>
    </location>
</feature>
<keyword evidence="6 8" id="KW-0560">Oxidoreductase</keyword>
<evidence type="ECO:0000256" key="8">
    <source>
        <dbReference type="PIRNR" id="PIRNR000194"/>
    </source>
</evidence>
<gene>
    <name evidence="11" type="ORF">P0Y65_04230</name>
</gene>
<dbReference type="GO" id="GO:0004146">
    <property type="term" value="F:dihydrofolate reductase activity"/>
    <property type="evidence" value="ECO:0007669"/>
    <property type="project" value="UniProtKB-EC"/>
</dbReference>
<dbReference type="EMBL" id="CP119312">
    <property type="protein sequence ID" value="WEK05472.1"/>
    <property type="molecule type" value="Genomic_DNA"/>
</dbReference>
<keyword evidence="5 8" id="KW-0521">NADP</keyword>
<evidence type="ECO:0000256" key="1">
    <source>
        <dbReference type="ARBA" id="ARBA00004903"/>
    </source>
</evidence>
<protein>
    <recommendedName>
        <fullName evidence="3 8">Dihydrofolate reductase</fullName>
        <ecNumber evidence="3 8">1.5.1.3</ecNumber>
    </recommendedName>
</protein>
<dbReference type="GO" id="GO:0046452">
    <property type="term" value="P:dihydrofolate metabolic process"/>
    <property type="evidence" value="ECO:0007669"/>
    <property type="project" value="TreeGrafter"/>
</dbReference>
<dbReference type="EC" id="1.5.1.3" evidence="3 8"/>
<dbReference type="AlphaFoldDB" id="A0AAJ5VW41"/>
<evidence type="ECO:0000256" key="3">
    <source>
        <dbReference type="ARBA" id="ARBA00012856"/>
    </source>
</evidence>
<dbReference type="PANTHER" id="PTHR48069:SF3">
    <property type="entry name" value="DIHYDROFOLATE REDUCTASE"/>
    <property type="match status" value="1"/>
</dbReference>
<evidence type="ECO:0000259" key="10">
    <source>
        <dbReference type="PROSITE" id="PS51330"/>
    </source>
</evidence>
<comment type="similarity">
    <text evidence="2 8 9">Belongs to the dihydrofolate reductase family.</text>
</comment>
<dbReference type="FunFam" id="3.40.430.10:FF:000001">
    <property type="entry name" value="Dihydrofolate reductase"/>
    <property type="match status" value="1"/>
</dbReference>
<dbReference type="InterPro" id="IPR024072">
    <property type="entry name" value="DHFR-like_dom_sf"/>
</dbReference>
<dbReference type="GO" id="GO:0046655">
    <property type="term" value="P:folic acid metabolic process"/>
    <property type="evidence" value="ECO:0007669"/>
    <property type="project" value="TreeGrafter"/>
</dbReference>
<evidence type="ECO:0000256" key="6">
    <source>
        <dbReference type="ARBA" id="ARBA00023002"/>
    </source>
</evidence>
<dbReference type="GO" id="GO:0046654">
    <property type="term" value="P:tetrahydrofolate biosynthetic process"/>
    <property type="evidence" value="ECO:0007669"/>
    <property type="project" value="InterPro"/>
</dbReference>
<evidence type="ECO:0000256" key="4">
    <source>
        <dbReference type="ARBA" id="ARBA00022563"/>
    </source>
</evidence>
<comment type="pathway">
    <text evidence="1 8">Cofactor biosynthesis; tetrahydrofolate biosynthesis; 5,6,7,8-tetrahydrofolate from 7,8-dihydrofolate: step 1/1.</text>
</comment>
<dbReference type="GO" id="GO:0005829">
    <property type="term" value="C:cytosol"/>
    <property type="evidence" value="ECO:0007669"/>
    <property type="project" value="TreeGrafter"/>
</dbReference>
<evidence type="ECO:0000256" key="9">
    <source>
        <dbReference type="RuleBase" id="RU004474"/>
    </source>
</evidence>
<dbReference type="InterPro" id="IPR017925">
    <property type="entry name" value="DHFR_CS"/>
</dbReference>
<dbReference type="Gene3D" id="3.40.430.10">
    <property type="entry name" value="Dihydrofolate Reductase, subunit A"/>
    <property type="match status" value="1"/>
</dbReference>
<dbReference type="PROSITE" id="PS51330">
    <property type="entry name" value="DHFR_2"/>
    <property type="match status" value="1"/>
</dbReference>
<dbReference type="SUPFAM" id="SSF53597">
    <property type="entry name" value="Dihydrofolate reductase-like"/>
    <property type="match status" value="1"/>
</dbReference>
<dbReference type="PANTHER" id="PTHR48069">
    <property type="entry name" value="DIHYDROFOLATE REDUCTASE"/>
    <property type="match status" value="1"/>
</dbReference>
<evidence type="ECO:0000256" key="7">
    <source>
        <dbReference type="ARBA" id="ARBA00025067"/>
    </source>
</evidence>
<sequence length="174" mass="19166">MSIRIAMIAGVAENGVIGSEQTIPWRVPSDMAYFKATTMGKPVVMGRKQYETVGRPLPGRTNIVITRQEGYQPEGVLVFHTIEAALEKAREVASHDGADEIMIIGGGELYAQLMARADRLYISHIDLSPAGDVMFPAVTPEDWAVVDLPEVQPNPKDEASYRVKVYERRKGSAH</sequence>
<dbReference type="PRINTS" id="PR00070">
    <property type="entry name" value="DHFR"/>
</dbReference>
<dbReference type="PROSITE" id="PS00075">
    <property type="entry name" value="DHFR_1"/>
    <property type="match status" value="1"/>
</dbReference>
<dbReference type="PIRSF" id="PIRSF000194">
    <property type="entry name" value="DHFR"/>
    <property type="match status" value="1"/>
</dbReference>
<organism evidence="11 12">
    <name type="scientific">Candidatus Devosia phytovorans</name>
    <dbReference type="NCBI Taxonomy" id="3121372"/>
    <lineage>
        <taxon>Bacteria</taxon>
        <taxon>Pseudomonadati</taxon>
        <taxon>Pseudomonadota</taxon>
        <taxon>Alphaproteobacteria</taxon>
        <taxon>Hyphomicrobiales</taxon>
        <taxon>Devosiaceae</taxon>
        <taxon>Devosia</taxon>
    </lineage>
</organism>
<dbReference type="GO" id="GO:0070401">
    <property type="term" value="F:NADP+ binding"/>
    <property type="evidence" value="ECO:0007669"/>
    <property type="project" value="UniProtKB-ARBA"/>
</dbReference>
<dbReference type="Pfam" id="PF00186">
    <property type="entry name" value="DHFR_1"/>
    <property type="match status" value="1"/>
</dbReference>